<name>A0A2A9PB50_OPHUN</name>
<evidence type="ECO:0000256" key="2">
    <source>
        <dbReference type="SAM" id="MobiDB-lite"/>
    </source>
</evidence>
<organism evidence="3 4">
    <name type="scientific">Ophiocordyceps unilateralis</name>
    <name type="common">Zombie-ant fungus</name>
    <name type="synonym">Torrubia unilateralis</name>
    <dbReference type="NCBI Taxonomy" id="268505"/>
    <lineage>
        <taxon>Eukaryota</taxon>
        <taxon>Fungi</taxon>
        <taxon>Dikarya</taxon>
        <taxon>Ascomycota</taxon>
        <taxon>Pezizomycotina</taxon>
        <taxon>Sordariomycetes</taxon>
        <taxon>Hypocreomycetidae</taxon>
        <taxon>Hypocreales</taxon>
        <taxon>Ophiocordycipitaceae</taxon>
        <taxon>Ophiocordyceps</taxon>
    </lineage>
</organism>
<gene>
    <name evidence="3" type="ORF">XA68_13432</name>
</gene>
<dbReference type="GO" id="GO:0019836">
    <property type="term" value="P:symbiont-mediated hemolysis of host erythrocyte"/>
    <property type="evidence" value="ECO:0007669"/>
    <property type="project" value="InterPro"/>
</dbReference>
<feature type="compositionally biased region" description="Basic and acidic residues" evidence="2">
    <location>
        <begin position="15"/>
        <end position="27"/>
    </location>
</feature>
<proteinExistence type="inferred from homology"/>
<dbReference type="Gene3D" id="2.60.270.50">
    <property type="match status" value="1"/>
</dbReference>
<protein>
    <submittedName>
        <fullName evidence="3">Uncharacterized protein</fullName>
    </submittedName>
</protein>
<evidence type="ECO:0000313" key="4">
    <source>
        <dbReference type="Proteomes" id="UP000037136"/>
    </source>
</evidence>
<keyword evidence="4" id="KW-1185">Reference proteome</keyword>
<sequence>MILFSHLPLCRSRRDKPGKTDSPETLRRVPVRPSASRPPFNQPIRDPKPVDPHHSRTISPGMAYAQWIIVAIYNGLADGFITIKNVNIKQGKFFGENGMDYELSAEQISQKTIVTNDIEYVRACGRAHSPSGTEGSLELYELDTKICKLYWSCPWGSKTNDFRVQDHDPTTSRYWIKCGPYSRESGAIGTVTLAVSPYFSVNSNESRS</sequence>
<dbReference type="Proteomes" id="UP000037136">
    <property type="component" value="Unassembled WGS sequence"/>
</dbReference>
<evidence type="ECO:0000256" key="1">
    <source>
        <dbReference type="ARBA" id="ARBA00010795"/>
    </source>
</evidence>
<dbReference type="EMBL" id="LAZP02000273">
    <property type="protein sequence ID" value="PFH58639.1"/>
    <property type="molecule type" value="Genomic_DNA"/>
</dbReference>
<dbReference type="InterPro" id="IPR009413">
    <property type="entry name" value="Aegerolysin-typ"/>
</dbReference>
<feature type="compositionally biased region" description="Basic and acidic residues" evidence="2">
    <location>
        <begin position="45"/>
        <end position="54"/>
    </location>
</feature>
<dbReference type="OrthoDB" id="2727348at2759"/>
<accession>A0A2A9PB50</accession>
<comment type="caution">
    <text evidence="3">The sequence shown here is derived from an EMBL/GenBank/DDBJ whole genome shotgun (WGS) entry which is preliminary data.</text>
</comment>
<reference evidence="3 4" key="2">
    <citation type="journal article" date="2017" name="Sci. Rep.">
        <title>Ant-infecting Ophiocordyceps genomes reveal a high diversity of potential behavioral manipulation genes and a possible major role for enterotoxins.</title>
        <authorList>
            <person name="de Bekker C."/>
            <person name="Ohm R.A."/>
            <person name="Evans H.C."/>
            <person name="Brachmann A."/>
            <person name="Hughes D.P."/>
        </authorList>
    </citation>
    <scope>NUCLEOTIDE SEQUENCE [LARGE SCALE GENOMIC DNA]</scope>
    <source>
        <strain evidence="3 4">SC16a</strain>
    </source>
</reference>
<dbReference type="AlphaFoldDB" id="A0A2A9PB50"/>
<comment type="similarity">
    <text evidence="1">Belongs to the aegerolysin family.</text>
</comment>
<feature type="region of interest" description="Disordered" evidence="2">
    <location>
        <begin position="11"/>
        <end position="56"/>
    </location>
</feature>
<dbReference type="Pfam" id="PF06355">
    <property type="entry name" value="Aegerolysin"/>
    <property type="match status" value="1"/>
</dbReference>
<reference evidence="3 4" key="1">
    <citation type="journal article" date="2015" name="BMC Genomics">
        <title>Gene expression during zombie ant biting behavior reflects the complexity underlying fungal parasitic behavioral manipulation.</title>
        <authorList>
            <person name="de Bekker C."/>
            <person name="Ohm R.A."/>
            <person name="Loreto R.G."/>
            <person name="Sebastian A."/>
            <person name="Albert I."/>
            <person name="Merrow M."/>
            <person name="Brachmann A."/>
            <person name="Hughes D.P."/>
        </authorList>
    </citation>
    <scope>NUCLEOTIDE SEQUENCE [LARGE SCALE GENOMIC DNA]</scope>
    <source>
        <strain evidence="3 4">SC16a</strain>
    </source>
</reference>
<evidence type="ECO:0000313" key="3">
    <source>
        <dbReference type="EMBL" id="PFH58639.1"/>
    </source>
</evidence>
<dbReference type="STRING" id="268505.A0A2A9PB50"/>